<protein>
    <recommendedName>
        <fullName evidence="4">LTXXQ motif family protein</fullName>
    </recommendedName>
</protein>
<name>A0A495J0H3_9SPHI</name>
<sequence length="134" mass="15074">MMKKIMLIVLMLAGAVTFANAQYSTRVKKTPEERAAQQTKMMQRKLNLNASQAEQINAILLEKITKASEPKMKGVKGGHLRKMEIAADADKKINAVLNPDQQRQYALIEEKVKEKAIERKKNKAAHTMQTTPAQ</sequence>
<evidence type="ECO:0008006" key="4">
    <source>
        <dbReference type="Google" id="ProtNLM"/>
    </source>
</evidence>
<evidence type="ECO:0000313" key="2">
    <source>
        <dbReference type="EMBL" id="RKR82486.1"/>
    </source>
</evidence>
<dbReference type="Proteomes" id="UP000268007">
    <property type="component" value="Unassembled WGS sequence"/>
</dbReference>
<dbReference type="EMBL" id="RBKU01000001">
    <property type="protein sequence ID" value="RKR82486.1"/>
    <property type="molecule type" value="Genomic_DNA"/>
</dbReference>
<gene>
    <name evidence="2" type="ORF">BDD43_2669</name>
</gene>
<comment type="caution">
    <text evidence="2">The sequence shown here is derived from an EMBL/GenBank/DDBJ whole genome shotgun (WGS) entry which is preliminary data.</text>
</comment>
<reference evidence="2 3" key="1">
    <citation type="submission" date="2018-10" db="EMBL/GenBank/DDBJ databases">
        <title>Genomic Encyclopedia of Archaeal and Bacterial Type Strains, Phase II (KMG-II): from individual species to whole genera.</title>
        <authorList>
            <person name="Goeker M."/>
        </authorList>
    </citation>
    <scope>NUCLEOTIDE SEQUENCE [LARGE SCALE GENOMIC DNA]</scope>
    <source>
        <strain evidence="2 3">DSM 18602</strain>
    </source>
</reference>
<evidence type="ECO:0000313" key="3">
    <source>
        <dbReference type="Proteomes" id="UP000268007"/>
    </source>
</evidence>
<keyword evidence="1" id="KW-0732">Signal</keyword>
<feature type="signal peptide" evidence="1">
    <location>
        <begin position="1"/>
        <end position="21"/>
    </location>
</feature>
<dbReference type="RefSeq" id="WP_147425630.1">
    <property type="nucleotide sequence ID" value="NZ_RBKU01000001.1"/>
</dbReference>
<evidence type="ECO:0000256" key="1">
    <source>
        <dbReference type="SAM" id="SignalP"/>
    </source>
</evidence>
<accession>A0A495J0H3</accession>
<dbReference type="AlphaFoldDB" id="A0A495J0H3"/>
<keyword evidence="3" id="KW-1185">Reference proteome</keyword>
<feature type="chain" id="PRO_5019839314" description="LTXXQ motif family protein" evidence="1">
    <location>
        <begin position="22"/>
        <end position="134"/>
    </location>
</feature>
<proteinExistence type="predicted"/>
<dbReference type="OrthoDB" id="798005at2"/>
<organism evidence="2 3">
    <name type="scientific">Mucilaginibacter gracilis</name>
    <dbReference type="NCBI Taxonomy" id="423350"/>
    <lineage>
        <taxon>Bacteria</taxon>
        <taxon>Pseudomonadati</taxon>
        <taxon>Bacteroidota</taxon>
        <taxon>Sphingobacteriia</taxon>
        <taxon>Sphingobacteriales</taxon>
        <taxon>Sphingobacteriaceae</taxon>
        <taxon>Mucilaginibacter</taxon>
    </lineage>
</organism>